<dbReference type="GeneTree" id="ENSGT00940000157100"/>
<reference evidence="7" key="3">
    <citation type="submission" date="2025-09" db="UniProtKB">
        <authorList>
            <consortium name="Ensembl"/>
        </authorList>
    </citation>
    <scope>IDENTIFICATION</scope>
</reference>
<keyword evidence="8" id="KW-1185">Reference proteome</keyword>
<protein>
    <submittedName>
        <fullName evidence="7">Dehydrogenase/reductase (SDR family) member 7Cb</fullName>
    </submittedName>
</protein>
<dbReference type="Proteomes" id="UP000007635">
    <property type="component" value="Chromosome V"/>
</dbReference>
<dbReference type="AlphaFoldDB" id="G3NCQ8"/>
<evidence type="ECO:0000313" key="7">
    <source>
        <dbReference type="Ensembl" id="ENSGACP00000003108.2"/>
    </source>
</evidence>
<evidence type="ECO:0000256" key="6">
    <source>
        <dbReference type="SAM" id="Phobius"/>
    </source>
</evidence>
<dbReference type="InterPro" id="IPR052148">
    <property type="entry name" value="SDR_family_member_7C"/>
</dbReference>
<keyword evidence="4" id="KW-0560">Oxidoreductase</keyword>
<evidence type="ECO:0000256" key="1">
    <source>
        <dbReference type="ARBA" id="ARBA00006484"/>
    </source>
</evidence>
<feature type="transmembrane region" description="Helical" evidence="6">
    <location>
        <begin position="311"/>
        <end position="329"/>
    </location>
</feature>
<dbReference type="PRINTS" id="PR00081">
    <property type="entry name" value="GDHRDH"/>
</dbReference>
<feature type="transmembrane region" description="Helical" evidence="6">
    <location>
        <begin position="6"/>
        <end position="23"/>
    </location>
</feature>
<dbReference type="Pfam" id="PF00106">
    <property type="entry name" value="adh_short"/>
    <property type="match status" value="2"/>
</dbReference>
<organism evidence="7 8">
    <name type="scientific">Gasterosteus aculeatus aculeatus</name>
    <name type="common">three-spined stickleback</name>
    <dbReference type="NCBI Taxonomy" id="481459"/>
    <lineage>
        <taxon>Eukaryota</taxon>
        <taxon>Metazoa</taxon>
        <taxon>Chordata</taxon>
        <taxon>Craniata</taxon>
        <taxon>Vertebrata</taxon>
        <taxon>Euteleostomi</taxon>
        <taxon>Actinopterygii</taxon>
        <taxon>Neopterygii</taxon>
        <taxon>Teleostei</taxon>
        <taxon>Neoteleostei</taxon>
        <taxon>Acanthomorphata</taxon>
        <taxon>Eupercaria</taxon>
        <taxon>Perciformes</taxon>
        <taxon>Cottioidei</taxon>
        <taxon>Gasterosteales</taxon>
        <taxon>Gasterosteidae</taxon>
        <taxon>Gasterosteus</taxon>
    </lineage>
</organism>
<comment type="similarity">
    <text evidence="1">Belongs to the short-chain dehydrogenases/reductases (SDR) family.</text>
</comment>
<dbReference type="GO" id="GO:0006874">
    <property type="term" value="P:intracellular calcium ion homeostasis"/>
    <property type="evidence" value="ECO:0007669"/>
    <property type="project" value="TreeGrafter"/>
</dbReference>
<accession>G3NCQ8</accession>
<keyword evidence="2" id="KW-0732">Signal</keyword>
<reference evidence="7" key="2">
    <citation type="submission" date="2025-08" db="UniProtKB">
        <authorList>
            <consortium name="Ensembl"/>
        </authorList>
    </citation>
    <scope>IDENTIFICATION</scope>
</reference>
<dbReference type="FunCoup" id="G3NCQ8">
    <property type="interactions" value="7"/>
</dbReference>
<keyword evidence="5" id="KW-0520">NAD</keyword>
<dbReference type="STRING" id="69293.ENSGACP00000003108"/>
<dbReference type="eggNOG" id="KOG1205">
    <property type="taxonomic scope" value="Eukaryota"/>
</dbReference>
<dbReference type="OMA" id="NIMDVNY"/>
<dbReference type="InterPro" id="IPR020904">
    <property type="entry name" value="Sc_DH/Rdtase_CS"/>
</dbReference>
<proteinExistence type="inferred from homology"/>
<name>G3NCQ8_GASAC</name>
<evidence type="ECO:0000256" key="2">
    <source>
        <dbReference type="ARBA" id="ARBA00022729"/>
    </source>
</evidence>
<dbReference type="InterPro" id="IPR002347">
    <property type="entry name" value="SDR_fam"/>
</dbReference>
<keyword evidence="6" id="KW-1133">Transmembrane helix</keyword>
<dbReference type="PROSITE" id="PS00061">
    <property type="entry name" value="ADH_SHORT"/>
    <property type="match status" value="1"/>
</dbReference>
<sequence>MALPSVMVLPLLVVVAAGLYYIYNEAMRLMSKSLVRNKVVVITDAVSRSGTESSHLFHKGGARLVLCGTSWDQLESLYNALTDDADPRDTFAPKLVILDFSNMDSMEDVVAEVVECYGCVDVLIFNSSMKLRSPAQSVSLNLDRNVMDVNYFGPSTLAKGGLYNHYHFPHAHRFYLNTNMSVNVAGVLPAMISRRSGHIVLINSIQGRLAFPFRSSYAASKHAAQAFFDCLRAEVEQYGIVVSTISHTFINASDPLPVDGPALKPNRLTAFFTKQLTHGVRPSVLANEIMQTVNRKRKEVVLAHPFPRMALYFRSLLPSFLFAVLAAGVKDSVLDE</sequence>
<dbReference type="PANTHER" id="PTHR44668:SF4">
    <property type="entry name" value="DEHYDROGENASE_REDUCTASE SDR FAMILY MEMBER 7C-A"/>
    <property type="match status" value="1"/>
</dbReference>
<dbReference type="SUPFAM" id="SSF51735">
    <property type="entry name" value="NAD(P)-binding Rossmann-fold domains"/>
    <property type="match status" value="1"/>
</dbReference>
<dbReference type="Gene3D" id="3.40.50.720">
    <property type="entry name" value="NAD(P)-binding Rossmann-like Domain"/>
    <property type="match status" value="1"/>
</dbReference>
<evidence type="ECO:0000256" key="3">
    <source>
        <dbReference type="ARBA" id="ARBA00022857"/>
    </source>
</evidence>
<dbReference type="InterPro" id="IPR036291">
    <property type="entry name" value="NAD(P)-bd_dom_sf"/>
</dbReference>
<dbReference type="InParanoid" id="G3NCQ8"/>
<keyword evidence="6" id="KW-0812">Transmembrane</keyword>
<reference evidence="7 8" key="1">
    <citation type="journal article" date="2021" name="G3 (Bethesda)">
        <title>Improved contiguity of the threespine stickleback genome using long-read sequencing.</title>
        <authorList>
            <person name="Nath S."/>
            <person name="Shaw D.E."/>
            <person name="White M.A."/>
        </authorList>
    </citation>
    <scope>NUCLEOTIDE SEQUENCE [LARGE SCALE GENOMIC DNA]</scope>
    <source>
        <strain evidence="7 8">Lake Benthic</strain>
    </source>
</reference>
<evidence type="ECO:0000313" key="8">
    <source>
        <dbReference type="Proteomes" id="UP000007635"/>
    </source>
</evidence>
<dbReference type="Ensembl" id="ENSGACT00000003119.2">
    <property type="protein sequence ID" value="ENSGACP00000003108.2"/>
    <property type="gene ID" value="ENSGACG00000002377.2"/>
</dbReference>
<keyword evidence="3" id="KW-0521">NADP</keyword>
<evidence type="ECO:0000256" key="5">
    <source>
        <dbReference type="ARBA" id="ARBA00023027"/>
    </source>
</evidence>
<dbReference type="PANTHER" id="PTHR44668">
    <property type="match status" value="1"/>
</dbReference>
<keyword evidence="6" id="KW-0472">Membrane</keyword>
<dbReference type="GO" id="GO:0016616">
    <property type="term" value="F:oxidoreductase activity, acting on the CH-OH group of donors, NAD or NADP as acceptor"/>
    <property type="evidence" value="ECO:0007669"/>
    <property type="project" value="TreeGrafter"/>
</dbReference>
<evidence type="ECO:0000256" key="4">
    <source>
        <dbReference type="ARBA" id="ARBA00023002"/>
    </source>
</evidence>
<dbReference type="Bgee" id="ENSGACG00000002377">
    <property type="expression patterns" value="Expressed in muscle tissue and 4 other cell types or tissues"/>
</dbReference>